<reference evidence="1 2" key="1">
    <citation type="submission" date="2023-01" db="EMBL/GenBank/DDBJ databases">
        <authorList>
            <person name="Whitehead M."/>
        </authorList>
    </citation>
    <scope>NUCLEOTIDE SEQUENCE [LARGE SCALE GENOMIC DNA]</scope>
</reference>
<dbReference type="Gene3D" id="3.30.160.60">
    <property type="entry name" value="Classic Zinc Finger"/>
    <property type="match status" value="1"/>
</dbReference>
<name>A0AAV0XT60_9HEMI</name>
<keyword evidence="2" id="KW-1185">Reference proteome</keyword>
<evidence type="ECO:0008006" key="3">
    <source>
        <dbReference type="Google" id="ProtNLM"/>
    </source>
</evidence>
<protein>
    <recommendedName>
        <fullName evidence="3">C2H2-type domain-containing protein</fullName>
    </recommendedName>
</protein>
<evidence type="ECO:0000313" key="1">
    <source>
        <dbReference type="EMBL" id="CAI6371710.1"/>
    </source>
</evidence>
<sequence length="104" mass="12209">MPNHPKKKLFCPPTMVRYDCDKLDYPTRWVCKICLRMLLSEEAVANHLNNCRKKPRQSNQAPPIPTKKNEDASYICDYCGMVLLRRVKLKKHNIEVNEKSSTLY</sequence>
<proteinExistence type="predicted"/>
<accession>A0AAV0XT60</accession>
<comment type="caution">
    <text evidence="1">The sequence shown here is derived from an EMBL/GenBank/DDBJ whole genome shotgun (WGS) entry which is preliminary data.</text>
</comment>
<dbReference type="Proteomes" id="UP001160148">
    <property type="component" value="Unassembled WGS sequence"/>
</dbReference>
<organism evidence="1 2">
    <name type="scientific">Macrosiphum euphorbiae</name>
    <name type="common">potato aphid</name>
    <dbReference type="NCBI Taxonomy" id="13131"/>
    <lineage>
        <taxon>Eukaryota</taxon>
        <taxon>Metazoa</taxon>
        <taxon>Ecdysozoa</taxon>
        <taxon>Arthropoda</taxon>
        <taxon>Hexapoda</taxon>
        <taxon>Insecta</taxon>
        <taxon>Pterygota</taxon>
        <taxon>Neoptera</taxon>
        <taxon>Paraneoptera</taxon>
        <taxon>Hemiptera</taxon>
        <taxon>Sternorrhyncha</taxon>
        <taxon>Aphidomorpha</taxon>
        <taxon>Aphidoidea</taxon>
        <taxon>Aphididae</taxon>
        <taxon>Macrosiphini</taxon>
        <taxon>Macrosiphum</taxon>
    </lineage>
</organism>
<dbReference type="EMBL" id="CARXXK010001015">
    <property type="protein sequence ID" value="CAI6371710.1"/>
    <property type="molecule type" value="Genomic_DNA"/>
</dbReference>
<evidence type="ECO:0000313" key="2">
    <source>
        <dbReference type="Proteomes" id="UP001160148"/>
    </source>
</evidence>
<dbReference type="AlphaFoldDB" id="A0AAV0XT60"/>
<gene>
    <name evidence="1" type="ORF">MEUPH1_LOCUS25682</name>
</gene>